<evidence type="ECO:0000313" key="7">
    <source>
        <dbReference type="RefSeq" id="XP_022250676.1"/>
    </source>
</evidence>
<dbReference type="PANTHER" id="PTHR12121">
    <property type="entry name" value="CARBON CATABOLITE REPRESSOR PROTEIN 4"/>
    <property type="match status" value="1"/>
</dbReference>
<dbReference type="RefSeq" id="XP_022250673.1">
    <property type="nucleotide sequence ID" value="XM_022394965.1"/>
</dbReference>
<name>A0ABM1T471_LIMPO</name>
<proteinExistence type="predicted"/>
<feature type="compositionally biased region" description="Polar residues" evidence="1">
    <location>
        <begin position="564"/>
        <end position="574"/>
    </location>
</feature>
<sequence>MKINFEDFITYTFHFDDIIRKLMFSKGSGYHLSLEPCFSINSLFRLMNSRRQFFHFIPPIAHLRTNSNGLEQGNGTQQAANQQAHFLYMPQLSTVSGMGPHRWINNHRFGSVDGLHLLMQYCSFQQPLIQQTHFSRFPQTNTSVAMDTNVEATRDLTKSGRKRHFDDNINSVTSVSVQNHQGQLHDLNLLSSSQIVLNDSEGQTFTGEQLQSCKTSRAEDAVNSEDDQYEFHREQAAIKNYVLRHRTWQYTKPKEGCDNTGLEFSVMSYNVLAQQLLYDNLTLYRHCNEHILKWEVRSQNLIQEIKESNASILCLQEVQQTHYEGFFVPELEILGYKGLYKKRTGSKNDGCAIFFQKKLFSLESYETVEFYRENVRSLDRDNIGLIAILRPQVTHTQNDMKLVVATTHLLFNPRRGDIKLGQLRLLLAEVDKFAFRGFTQKSQQPIYHPIILCGDMNSKPFSPLYNFLVQGRLRYDGILSGDVSGQPEGSHRGRPIFPTELVHPLLGISEKSQYLNIHKERMKIKLAERMEALSGEDRKKLISTDQASIKTDEKLVEDQGSGGESSLQTFTPSGSRDCWTDEGSSPVKEGYNNCRQQGKDVEIIDQSTSYEMMANLQSDVLRTSSVERESNFVTDQGEKNKHPEMLQQPEKSKTREKNETSGLIRHRLNLVSVYTHKTPFGEPEVTTQHSKANCTVDYIFYSVKYKSKNHLKEGPLQLLGWCNLLSEAQMNCIGLPNAYQGSDHLSLIAKFRLNKY</sequence>
<evidence type="ECO:0000256" key="1">
    <source>
        <dbReference type="SAM" id="MobiDB-lite"/>
    </source>
</evidence>
<dbReference type="RefSeq" id="XP_022250676.1">
    <property type="nucleotide sequence ID" value="XM_022394968.1"/>
</dbReference>
<feature type="domain" description="Endonuclease/exonuclease/phosphatase" evidence="2">
    <location>
        <begin position="267"/>
        <end position="702"/>
    </location>
</feature>
<feature type="region of interest" description="Disordered" evidence="1">
    <location>
        <begin position="555"/>
        <end position="593"/>
    </location>
</feature>
<protein>
    <submittedName>
        <fullName evidence="4 5">Uncharacterized protein LOC106466894</fullName>
    </submittedName>
</protein>
<dbReference type="RefSeq" id="XP_022250677.1">
    <property type="nucleotide sequence ID" value="XM_022394969.1"/>
</dbReference>
<dbReference type="SUPFAM" id="SSF56219">
    <property type="entry name" value="DNase I-like"/>
    <property type="match status" value="1"/>
</dbReference>
<dbReference type="PANTHER" id="PTHR12121:SF34">
    <property type="entry name" value="PROTEIN ANGEL"/>
    <property type="match status" value="1"/>
</dbReference>
<evidence type="ECO:0000313" key="6">
    <source>
        <dbReference type="RefSeq" id="XP_022250674.1"/>
    </source>
</evidence>
<dbReference type="InterPro" id="IPR036691">
    <property type="entry name" value="Endo/exonu/phosph_ase_sf"/>
</dbReference>
<dbReference type="GeneID" id="106466894"/>
<dbReference type="RefSeq" id="XP_013782654.1">
    <property type="nucleotide sequence ID" value="XM_013927200.2"/>
</dbReference>
<reference evidence="4 5" key="1">
    <citation type="submission" date="2025-05" db="UniProtKB">
        <authorList>
            <consortium name="RefSeq"/>
        </authorList>
    </citation>
    <scope>IDENTIFICATION</scope>
    <source>
        <tissue evidence="4 5">Muscle</tissue>
    </source>
</reference>
<dbReference type="RefSeq" id="XP_022250674.1">
    <property type="nucleotide sequence ID" value="XM_022394966.1"/>
</dbReference>
<evidence type="ECO:0000313" key="5">
    <source>
        <dbReference type="RefSeq" id="XP_022250673.1"/>
    </source>
</evidence>
<dbReference type="InterPro" id="IPR050410">
    <property type="entry name" value="CCR4/nocturin_mRNA_transcr"/>
</dbReference>
<dbReference type="Proteomes" id="UP000694941">
    <property type="component" value="Unplaced"/>
</dbReference>
<accession>A0ABM1T471</accession>
<keyword evidence="3" id="KW-1185">Reference proteome</keyword>
<evidence type="ECO:0000313" key="3">
    <source>
        <dbReference type="Proteomes" id="UP000694941"/>
    </source>
</evidence>
<evidence type="ECO:0000259" key="2">
    <source>
        <dbReference type="Pfam" id="PF03372"/>
    </source>
</evidence>
<dbReference type="InterPro" id="IPR005135">
    <property type="entry name" value="Endo/exonuclease/phosphatase"/>
</dbReference>
<dbReference type="Gene3D" id="3.60.10.10">
    <property type="entry name" value="Endonuclease/exonuclease/phosphatase"/>
    <property type="match status" value="2"/>
</dbReference>
<gene>
    <name evidence="4 5 6 7 8" type="primary">LOC106466894</name>
</gene>
<evidence type="ECO:0000313" key="8">
    <source>
        <dbReference type="RefSeq" id="XP_022250677.1"/>
    </source>
</evidence>
<evidence type="ECO:0000313" key="4">
    <source>
        <dbReference type="RefSeq" id="XP_013782654.1"/>
    </source>
</evidence>
<feature type="region of interest" description="Disordered" evidence="1">
    <location>
        <begin position="632"/>
        <end position="659"/>
    </location>
</feature>
<organism evidence="3 8">
    <name type="scientific">Limulus polyphemus</name>
    <name type="common">Atlantic horseshoe crab</name>
    <dbReference type="NCBI Taxonomy" id="6850"/>
    <lineage>
        <taxon>Eukaryota</taxon>
        <taxon>Metazoa</taxon>
        <taxon>Ecdysozoa</taxon>
        <taxon>Arthropoda</taxon>
        <taxon>Chelicerata</taxon>
        <taxon>Merostomata</taxon>
        <taxon>Xiphosura</taxon>
        <taxon>Limulidae</taxon>
        <taxon>Limulus</taxon>
    </lineage>
</organism>
<dbReference type="Pfam" id="PF03372">
    <property type="entry name" value="Exo_endo_phos"/>
    <property type="match status" value="1"/>
</dbReference>